<gene>
    <name evidence="1" type="ORF">I302_04756</name>
    <name evidence="2" type="ORF">I302_105638</name>
</gene>
<dbReference type="Proteomes" id="UP000092730">
    <property type="component" value="Chromosome 4"/>
</dbReference>
<protein>
    <submittedName>
        <fullName evidence="1">Uncharacterized protein</fullName>
    </submittedName>
</protein>
<dbReference type="RefSeq" id="XP_019046016.1">
    <property type="nucleotide sequence ID" value="XM_019191386.1"/>
</dbReference>
<sequence length="108" mass="12181">MNPPSNDNSPSTDPMPLFELQDPRDIAKFSEHDRELIRLQLQLTRAGWTSSRTVIDVTRPEMQFQLGLKCGDLDSTLSELKNLLDQENQIEGMIDSTGTMGLSERDAM</sequence>
<proteinExistence type="predicted"/>
<dbReference type="GeneID" id="30209155"/>
<keyword evidence="3" id="KW-1185">Reference proteome</keyword>
<evidence type="ECO:0000313" key="3">
    <source>
        <dbReference type="Proteomes" id="UP000092730"/>
    </source>
</evidence>
<reference evidence="1" key="3">
    <citation type="submission" date="2014-01" db="EMBL/GenBank/DDBJ databases">
        <title>Evolution of pathogenesis and genome organization in the Tremellales.</title>
        <authorList>
            <person name="Cuomo C."/>
            <person name="Litvintseva A."/>
            <person name="Heitman J."/>
            <person name="Chen Y."/>
            <person name="Sun S."/>
            <person name="Springer D."/>
            <person name="Dromer F."/>
            <person name="Young S."/>
            <person name="Zeng Q."/>
            <person name="Chapman S."/>
            <person name="Gujja S."/>
            <person name="Saif S."/>
            <person name="Birren B."/>
        </authorList>
    </citation>
    <scope>NUCLEOTIDE SEQUENCE</scope>
    <source>
        <strain evidence="1">CBS 10118</strain>
    </source>
</reference>
<reference evidence="2" key="4">
    <citation type="submission" date="2024-02" db="EMBL/GenBank/DDBJ databases">
        <title>Comparative genomics of Cryptococcus and Kwoniella reveals pathogenesis evolution and contrasting modes of karyotype evolution via chromosome fusion or intercentromeric recombination.</title>
        <authorList>
            <person name="Coelho M.A."/>
            <person name="David-Palma M."/>
            <person name="Shea T."/>
            <person name="Bowers K."/>
            <person name="McGinley-Smith S."/>
            <person name="Mohammad A.W."/>
            <person name="Gnirke A."/>
            <person name="Yurkov A.M."/>
            <person name="Nowrousian M."/>
            <person name="Sun S."/>
            <person name="Cuomo C.A."/>
            <person name="Heitman J."/>
        </authorList>
    </citation>
    <scope>NUCLEOTIDE SEQUENCE</scope>
    <source>
        <strain evidence="2">CBS 10118</strain>
    </source>
</reference>
<dbReference type="VEuPathDB" id="FungiDB:I302_04756"/>
<evidence type="ECO:0000313" key="2">
    <source>
        <dbReference type="EMBL" id="WVW83617.1"/>
    </source>
</evidence>
<accession>A0A1B9G1P8</accession>
<evidence type="ECO:0000313" key="1">
    <source>
        <dbReference type="EMBL" id="OCF24946.1"/>
    </source>
</evidence>
<name>A0A1B9G1P8_9TREE</name>
<dbReference type="EMBL" id="CP144544">
    <property type="protein sequence ID" value="WVW83617.1"/>
    <property type="molecule type" value="Genomic_DNA"/>
</dbReference>
<dbReference type="EMBL" id="KI894021">
    <property type="protein sequence ID" value="OCF24946.1"/>
    <property type="molecule type" value="Genomic_DNA"/>
</dbReference>
<organism evidence="1">
    <name type="scientific">Kwoniella bestiolae CBS 10118</name>
    <dbReference type="NCBI Taxonomy" id="1296100"/>
    <lineage>
        <taxon>Eukaryota</taxon>
        <taxon>Fungi</taxon>
        <taxon>Dikarya</taxon>
        <taxon>Basidiomycota</taxon>
        <taxon>Agaricomycotina</taxon>
        <taxon>Tremellomycetes</taxon>
        <taxon>Tremellales</taxon>
        <taxon>Cryptococcaceae</taxon>
        <taxon>Kwoniella</taxon>
    </lineage>
</organism>
<reference evidence="1" key="1">
    <citation type="submission" date="2013-07" db="EMBL/GenBank/DDBJ databases">
        <title>The Genome Sequence of Cryptococcus bestiolae CBS10118.</title>
        <authorList>
            <consortium name="The Broad Institute Genome Sequencing Platform"/>
            <person name="Cuomo C."/>
            <person name="Litvintseva A."/>
            <person name="Chen Y."/>
            <person name="Heitman J."/>
            <person name="Sun S."/>
            <person name="Springer D."/>
            <person name="Dromer F."/>
            <person name="Young S.K."/>
            <person name="Zeng Q."/>
            <person name="Gargeya S."/>
            <person name="Fitzgerald M."/>
            <person name="Abouelleil A."/>
            <person name="Alvarado L."/>
            <person name="Berlin A.M."/>
            <person name="Chapman S.B."/>
            <person name="Dewar J."/>
            <person name="Goldberg J."/>
            <person name="Griggs A."/>
            <person name="Gujja S."/>
            <person name="Hansen M."/>
            <person name="Howarth C."/>
            <person name="Imamovic A."/>
            <person name="Larimer J."/>
            <person name="McCowan C."/>
            <person name="Murphy C."/>
            <person name="Pearson M."/>
            <person name="Priest M."/>
            <person name="Roberts A."/>
            <person name="Saif S."/>
            <person name="Shea T."/>
            <person name="Sykes S."/>
            <person name="Wortman J."/>
            <person name="Nusbaum C."/>
            <person name="Birren B."/>
        </authorList>
    </citation>
    <scope>NUCLEOTIDE SEQUENCE [LARGE SCALE GENOMIC DNA]</scope>
    <source>
        <strain evidence="1">CBS 10118</strain>
    </source>
</reference>
<reference evidence="2" key="2">
    <citation type="submission" date="2013-07" db="EMBL/GenBank/DDBJ databases">
        <authorList>
            <consortium name="The Broad Institute Genome Sequencing Platform"/>
            <person name="Cuomo C."/>
            <person name="Litvintseva A."/>
            <person name="Chen Y."/>
            <person name="Heitman J."/>
            <person name="Sun S."/>
            <person name="Springer D."/>
            <person name="Dromer F."/>
            <person name="Young S.K."/>
            <person name="Zeng Q."/>
            <person name="Gargeya S."/>
            <person name="Fitzgerald M."/>
            <person name="Abouelleil A."/>
            <person name="Alvarado L."/>
            <person name="Berlin A.M."/>
            <person name="Chapman S.B."/>
            <person name="Dewar J."/>
            <person name="Goldberg J."/>
            <person name="Griggs A."/>
            <person name="Gujja S."/>
            <person name="Hansen M."/>
            <person name="Howarth C."/>
            <person name="Imamovic A."/>
            <person name="Larimer J."/>
            <person name="McCowan C."/>
            <person name="Murphy C."/>
            <person name="Pearson M."/>
            <person name="Priest M."/>
            <person name="Roberts A."/>
            <person name="Saif S."/>
            <person name="Shea T."/>
            <person name="Sykes S."/>
            <person name="Wortman J."/>
            <person name="Nusbaum C."/>
            <person name="Birren B."/>
        </authorList>
    </citation>
    <scope>NUCLEOTIDE SEQUENCE</scope>
    <source>
        <strain evidence="2">CBS 10118</strain>
    </source>
</reference>
<dbReference type="AlphaFoldDB" id="A0A1B9G1P8"/>
<dbReference type="KEGG" id="kbi:30209155"/>